<dbReference type="GO" id="GO:0008488">
    <property type="term" value="F:gamma-glutamyl carboxylase activity"/>
    <property type="evidence" value="ECO:0007669"/>
    <property type="project" value="InterPro"/>
</dbReference>
<dbReference type="InterPro" id="IPR007782">
    <property type="entry name" value="VKG_COase"/>
</dbReference>
<keyword evidence="4 7" id="KW-0472">Membrane</keyword>
<comment type="caution">
    <text evidence="9">The sequence shown here is derived from an EMBL/GenBank/DDBJ whole genome shotgun (WGS) entry which is preliminary data.</text>
</comment>
<feature type="transmembrane region" description="Helical" evidence="7">
    <location>
        <begin position="65"/>
        <end position="85"/>
    </location>
</feature>
<keyword evidence="10" id="KW-1185">Reference proteome</keyword>
<dbReference type="GO" id="GO:0019842">
    <property type="term" value="F:vitamin binding"/>
    <property type="evidence" value="ECO:0007669"/>
    <property type="project" value="TreeGrafter"/>
</dbReference>
<dbReference type="GO" id="GO:0012505">
    <property type="term" value="C:endomembrane system"/>
    <property type="evidence" value="ECO:0007669"/>
    <property type="project" value="UniProtKB-SubCell"/>
</dbReference>
<dbReference type="Pfam" id="PF22777">
    <property type="entry name" value="VKGC_lumenal_dom"/>
    <property type="match status" value="1"/>
</dbReference>
<feature type="transmembrane region" description="Helical" evidence="7">
    <location>
        <begin position="233"/>
        <end position="260"/>
    </location>
</feature>
<evidence type="ECO:0000256" key="4">
    <source>
        <dbReference type="ARBA" id="ARBA00023136"/>
    </source>
</evidence>
<dbReference type="SMART" id="SM00752">
    <property type="entry name" value="HTTM"/>
    <property type="match status" value="1"/>
</dbReference>
<dbReference type="RefSeq" id="WP_020211246.1">
    <property type="nucleotide sequence ID" value="NZ_JRLX01000008.1"/>
</dbReference>
<dbReference type="InterPro" id="IPR011020">
    <property type="entry name" value="HTTM-like"/>
</dbReference>
<dbReference type="OrthoDB" id="341137at2"/>
<dbReference type="eggNOG" id="COG3250">
    <property type="taxonomic scope" value="Bacteria"/>
</dbReference>
<feature type="domain" description="HTTM-like" evidence="8">
    <location>
        <begin position="6"/>
        <end position="264"/>
    </location>
</feature>
<evidence type="ECO:0000313" key="9">
    <source>
        <dbReference type="EMBL" id="KGO86777.1"/>
    </source>
</evidence>
<dbReference type="PANTHER" id="PTHR12639">
    <property type="entry name" value="VITAMIN K-DEPENDENT GAMMA-CARBOXYLASE"/>
    <property type="match status" value="1"/>
</dbReference>
<comment type="subcellular location">
    <subcellularLocation>
        <location evidence="1">Endomembrane system</location>
        <topology evidence="1">Multi-pass membrane protein</topology>
    </subcellularLocation>
</comment>
<dbReference type="STRING" id="1121895.GCA_000378485_00121"/>
<evidence type="ECO:0000313" key="10">
    <source>
        <dbReference type="Proteomes" id="UP000030152"/>
    </source>
</evidence>
<evidence type="ECO:0000256" key="7">
    <source>
        <dbReference type="SAM" id="Phobius"/>
    </source>
</evidence>
<gene>
    <name evidence="9" type="ORF">Q765_09120</name>
</gene>
<protein>
    <submittedName>
        <fullName evidence="9">HTTM domain-containing protein</fullName>
    </submittedName>
</protein>
<name>A0A0A2M2C0_9FLAO</name>
<feature type="transmembrane region" description="Helical" evidence="7">
    <location>
        <begin position="112"/>
        <end position="132"/>
    </location>
</feature>
<feature type="transmembrane region" description="Helical" evidence="7">
    <location>
        <begin position="12"/>
        <end position="34"/>
    </location>
</feature>
<organism evidence="9 10">
    <name type="scientific">Flavobacterium rivuli WB 3.3-2 = DSM 21788</name>
    <dbReference type="NCBI Taxonomy" id="1121895"/>
    <lineage>
        <taxon>Bacteria</taxon>
        <taxon>Pseudomonadati</taxon>
        <taxon>Bacteroidota</taxon>
        <taxon>Flavobacteriia</taxon>
        <taxon>Flavobacteriales</taxon>
        <taxon>Flavobacteriaceae</taxon>
        <taxon>Flavobacterium</taxon>
    </lineage>
</organism>
<evidence type="ECO:0000256" key="1">
    <source>
        <dbReference type="ARBA" id="ARBA00004127"/>
    </source>
</evidence>
<evidence type="ECO:0000256" key="2">
    <source>
        <dbReference type="ARBA" id="ARBA00022692"/>
    </source>
</evidence>
<dbReference type="PANTHER" id="PTHR12639:SF7">
    <property type="entry name" value="HTTM DOMAIN-CONTAINING PROTEIN"/>
    <property type="match status" value="1"/>
</dbReference>
<keyword evidence="5" id="KW-1015">Disulfide bond</keyword>
<feature type="transmembrane region" description="Helical" evidence="7">
    <location>
        <begin position="200"/>
        <end position="221"/>
    </location>
</feature>
<dbReference type="EMBL" id="JRLX01000008">
    <property type="protein sequence ID" value="KGO86777.1"/>
    <property type="molecule type" value="Genomic_DNA"/>
</dbReference>
<sequence>MFNSLYKKTDNAPLVVFRILLGLLMIYHCISHIFDGTVYSLYVKPKVTFSFIGMEWLQPLPGNGMYIYFWAMAVFAICITVGFWYRFSTAFFTILWAGTYFMQKTVYNNHHYLILLLLIIMLMFPANAYASVDSKLYPKIKQRSMPVWYIWIFILQIAIVYFFASVAKFYPDWLNGRFTGFITRKINNPYITWLTFNHQFHLFIAYGGILFDLLIVPLLLYKKTRNVAAILSVGFHLFNWAMLNIGIFPFLSMSYLAFFYPPETIRALLLRKKPPLTQDELNGIDLSSKNLLRYFFIPYFIIQLALPIRHHFIKGDVLWTEEGHRLSWRMMLKNKKGTAVFAVEDKTTNDSFVYDLTKILTRLQIKNLANKPDMIWQTAQIIKNEYAKKGHNVAVYVTAKVSVNKRTSRLLIDPKVDLAHTRWNYFAHNEWILLYYELQ</sequence>
<dbReference type="Proteomes" id="UP000030152">
    <property type="component" value="Unassembled WGS sequence"/>
</dbReference>
<reference evidence="9 10" key="1">
    <citation type="submission" date="2013-09" db="EMBL/GenBank/DDBJ databases">
        <authorList>
            <person name="Zeng Z."/>
            <person name="Chen C."/>
        </authorList>
    </citation>
    <scope>NUCLEOTIDE SEQUENCE [LARGE SCALE GENOMIC DNA]</scope>
    <source>
        <strain evidence="9 10">WB 3.3-2</strain>
    </source>
</reference>
<keyword evidence="3 7" id="KW-1133">Transmembrane helix</keyword>
<proteinExistence type="predicted"/>
<dbReference type="AlphaFoldDB" id="A0A0A2M2C0"/>
<keyword evidence="6" id="KW-0456">Lyase</keyword>
<keyword evidence="2 7" id="KW-0812">Transmembrane</keyword>
<dbReference type="InterPro" id="IPR053934">
    <property type="entry name" value="HTTM_dom"/>
</dbReference>
<evidence type="ECO:0000259" key="8">
    <source>
        <dbReference type="SMART" id="SM00752"/>
    </source>
</evidence>
<evidence type="ECO:0000256" key="6">
    <source>
        <dbReference type="ARBA" id="ARBA00023239"/>
    </source>
</evidence>
<evidence type="ECO:0000256" key="5">
    <source>
        <dbReference type="ARBA" id="ARBA00023157"/>
    </source>
</evidence>
<evidence type="ECO:0000256" key="3">
    <source>
        <dbReference type="ARBA" id="ARBA00022989"/>
    </source>
</evidence>
<feature type="transmembrane region" description="Helical" evidence="7">
    <location>
        <begin position="144"/>
        <end position="164"/>
    </location>
</feature>
<dbReference type="InterPro" id="IPR053935">
    <property type="entry name" value="VKGC_lumenal_dom"/>
</dbReference>
<accession>A0A0A2M2C0</accession>
<dbReference type="Pfam" id="PF05090">
    <property type="entry name" value="HTTM"/>
    <property type="match status" value="1"/>
</dbReference>